<comment type="caution">
    <text evidence="16">The sequence shown here is derived from an EMBL/GenBank/DDBJ whole genome shotgun (WGS) entry which is preliminary data.</text>
</comment>
<feature type="region of interest" description="Disordered" evidence="12">
    <location>
        <begin position="112"/>
        <end position="143"/>
    </location>
</feature>
<comment type="catalytic activity">
    <reaction evidence="1">
        <text>ATP + protein L-histidine = ADP + protein N-phospho-L-histidine.</text>
        <dbReference type="EC" id="2.7.13.3"/>
    </reaction>
</comment>
<dbReference type="PROSITE" id="PS50109">
    <property type="entry name" value="HIS_KIN"/>
    <property type="match status" value="1"/>
</dbReference>
<dbReference type="CDD" id="cd00082">
    <property type="entry name" value="HisKA"/>
    <property type="match status" value="1"/>
</dbReference>
<dbReference type="InterPro" id="IPR005467">
    <property type="entry name" value="His_kinase_dom"/>
</dbReference>
<dbReference type="InterPro" id="IPR003660">
    <property type="entry name" value="HAMP_dom"/>
</dbReference>
<evidence type="ECO:0000256" key="9">
    <source>
        <dbReference type="ARBA" id="ARBA00023012"/>
    </source>
</evidence>
<evidence type="ECO:0000256" key="13">
    <source>
        <dbReference type="SAM" id="Phobius"/>
    </source>
</evidence>
<evidence type="ECO:0000259" key="14">
    <source>
        <dbReference type="PROSITE" id="PS50109"/>
    </source>
</evidence>
<dbReference type="InterPro" id="IPR036890">
    <property type="entry name" value="HATPase_C_sf"/>
</dbReference>
<dbReference type="RefSeq" id="WP_137448487.1">
    <property type="nucleotide sequence ID" value="NZ_SZZH01000001.1"/>
</dbReference>
<feature type="domain" description="HAMP" evidence="15">
    <location>
        <begin position="207"/>
        <end position="260"/>
    </location>
</feature>
<dbReference type="SUPFAM" id="SSF158472">
    <property type="entry name" value="HAMP domain-like"/>
    <property type="match status" value="1"/>
</dbReference>
<dbReference type="CDD" id="cd06225">
    <property type="entry name" value="HAMP"/>
    <property type="match status" value="1"/>
</dbReference>
<dbReference type="PROSITE" id="PS50885">
    <property type="entry name" value="HAMP"/>
    <property type="match status" value="1"/>
</dbReference>
<reference evidence="16 17" key="1">
    <citation type="submission" date="2019-05" db="EMBL/GenBank/DDBJ databases">
        <title>Nakamurella sp. N5BH11, whole genome shotgun sequence.</title>
        <authorList>
            <person name="Tuo L."/>
        </authorList>
    </citation>
    <scope>NUCLEOTIDE SEQUENCE [LARGE SCALE GENOMIC DNA]</scope>
    <source>
        <strain evidence="16 17">N5BH11</strain>
    </source>
</reference>
<keyword evidence="10 13" id="KW-0472">Membrane</keyword>
<dbReference type="PANTHER" id="PTHR45436:SF5">
    <property type="entry name" value="SENSOR HISTIDINE KINASE TRCS"/>
    <property type="match status" value="1"/>
</dbReference>
<dbReference type="Gene3D" id="6.10.340.10">
    <property type="match status" value="1"/>
</dbReference>
<evidence type="ECO:0000256" key="2">
    <source>
        <dbReference type="ARBA" id="ARBA00004236"/>
    </source>
</evidence>
<dbReference type="GO" id="GO:0000155">
    <property type="term" value="F:phosphorelay sensor kinase activity"/>
    <property type="evidence" value="ECO:0007669"/>
    <property type="project" value="InterPro"/>
</dbReference>
<dbReference type="OrthoDB" id="3224230at2"/>
<proteinExistence type="predicted"/>
<dbReference type="InterPro" id="IPR036097">
    <property type="entry name" value="HisK_dim/P_sf"/>
</dbReference>
<evidence type="ECO:0000256" key="3">
    <source>
        <dbReference type="ARBA" id="ARBA00012438"/>
    </source>
</evidence>
<dbReference type="SMART" id="SM00304">
    <property type="entry name" value="HAMP"/>
    <property type="match status" value="1"/>
</dbReference>
<dbReference type="SMART" id="SM00388">
    <property type="entry name" value="HisKA"/>
    <property type="match status" value="1"/>
</dbReference>
<dbReference type="InterPro" id="IPR003594">
    <property type="entry name" value="HATPase_dom"/>
</dbReference>
<keyword evidence="6 13" id="KW-0812">Transmembrane</keyword>
<protein>
    <recommendedName>
        <fullName evidence="3">histidine kinase</fullName>
        <ecNumber evidence="3">2.7.13.3</ecNumber>
    </recommendedName>
</protein>
<keyword evidence="5" id="KW-0808">Transferase</keyword>
<dbReference type="EMBL" id="SZZH01000001">
    <property type="protein sequence ID" value="TKV61183.1"/>
    <property type="molecule type" value="Genomic_DNA"/>
</dbReference>
<dbReference type="Gene3D" id="3.30.565.10">
    <property type="entry name" value="Histidine kinase-like ATPase, C-terminal domain"/>
    <property type="match status" value="1"/>
</dbReference>
<dbReference type="PRINTS" id="PR00344">
    <property type="entry name" value="BCTRLSENSOR"/>
</dbReference>
<feature type="region of interest" description="Disordered" evidence="12">
    <location>
        <begin position="1"/>
        <end position="26"/>
    </location>
</feature>
<evidence type="ECO:0000259" key="15">
    <source>
        <dbReference type="PROSITE" id="PS50885"/>
    </source>
</evidence>
<evidence type="ECO:0000256" key="8">
    <source>
        <dbReference type="ARBA" id="ARBA00022989"/>
    </source>
</evidence>
<dbReference type="AlphaFoldDB" id="A0A4U6QL23"/>
<dbReference type="PANTHER" id="PTHR45436">
    <property type="entry name" value="SENSOR HISTIDINE KINASE YKOH"/>
    <property type="match status" value="1"/>
</dbReference>
<feature type="coiled-coil region" evidence="11">
    <location>
        <begin position="248"/>
        <end position="275"/>
    </location>
</feature>
<dbReference type="CDD" id="cd00075">
    <property type="entry name" value="HATPase"/>
    <property type="match status" value="1"/>
</dbReference>
<organism evidence="16 17">
    <name type="scientific">Nakamurella flava</name>
    <dbReference type="NCBI Taxonomy" id="2576308"/>
    <lineage>
        <taxon>Bacteria</taxon>
        <taxon>Bacillati</taxon>
        <taxon>Actinomycetota</taxon>
        <taxon>Actinomycetes</taxon>
        <taxon>Nakamurellales</taxon>
        <taxon>Nakamurellaceae</taxon>
        <taxon>Nakamurella</taxon>
    </lineage>
</organism>
<comment type="subcellular location">
    <subcellularLocation>
        <location evidence="2">Cell membrane</location>
    </subcellularLocation>
</comment>
<evidence type="ECO:0000256" key="11">
    <source>
        <dbReference type="SAM" id="Coils"/>
    </source>
</evidence>
<evidence type="ECO:0000256" key="5">
    <source>
        <dbReference type="ARBA" id="ARBA00022679"/>
    </source>
</evidence>
<evidence type="ECO:0000313" key="16">
    <source>
        <dbReference type="EMBL" id="TKV61183.1"/>
    </source>
</evidence>
<dbReference type="Pfam" id="PF02518">
    <property type="entry name" value="HATPase_c"/>
    <property type="match status" value="1"/>
</dbReference>
<dbReference type="SMART" id="SM00387">
    <property type="entry name" value="HATPase_c"/>
    <property type="match status" value="1"/>
</dbReference>
<keyword evidence="17" id="KW-1185">Reference proteome</keyword>
<evidence type="ECO:0000313" key="17">
    <source>
        <dbReference type="Proteomes" id="UP000306985"/>
    </source>
</evidence>
<dbReference type="SUPFAM" id="SSF55874">
    <property type="entry name" value="ATPase domain of HSP90 chaperone/DNA topoisomerase II/histidine kinase"/>
    <property type="match status" value="1"/>
</dbReference>
<evidence type="ECO:0000256" key="6">
    <source>
        <dbReference type="ARBA" id="ARBA00022692"/>
    </source>
</evidence>
<evidence type="ECO:0000256" key="10">
    <source>
        <dbReference type="ARBA" id="ARBA00023136"/>
    </source>
</evidence>
<name>A0A4U6QL23_9ACTN</name>
<evidence type="ECO:0000256" key="7">
    <source>
        <dbReference type="ARBA" id="ARBA00022777"/>
    </source>
</evidence>
<dbReference type="Proteomes" id="UP000306985">
    <property type="component" value="Unassembled WGS sequence"/>
</dbReference>
<dbReference type="InterPro" id="IPR050428">
    <property type="entry name" value="TCS_sensor_his_kinase"/>
</dbReference>
<dbReference type="EC" id="2.7.13.3" evidence="3"/>
<accession>A0A4U6QL23</accession>
<feature type="transmembrane region" description="Helical" evidence="13">
    <location>
        <begin position="36"/>
        <end position="59"/>
    </location>
</feature>
<dbReference type="Pfam" id="PF00672">
    <property type="entry name" value="HAMP"/>
    <property type="match status" value="1"/>
</dbReference>
<dbReference type="Gene3D" id="1.10.287.130">
    <property type="match status" value="1"/>
</dbReference>
<evidence type="ECO:0000256" key="1">
    <source>
        <dbReference type="ARBA" id="ARBA00000085"/>
    </source>
</evidence>
<keyword evidence="7 16" id="KW-0418">Kinase</keyword>
<dbReference type="InterPro" id="IPR004358">
    <property type="entry name" value="Sig_transdc_His_kin-like_C"/>
</dbReference>
<keyword evidence="8 13" id="KW-1133">Transmembrane helix</keyword>
<gene>
    <name evidence="16" type="ORF">FDO65_06020</name>
</gene>
<sequence length="538" mass="55743">MTAATPADPRPGADRPGPADDGVGDGIRTASLRRRVLVPTLAVVAVVITVFAVVVTSLLGSQLRGDLQERLRDRAGYAAVLQERGVTGQDLADELSGGGVFVAFASDGTDYVGRGGPAGPADPPRPGSDGGPGGPPQLPQPAVEPSVTIAEGDGLMTATVTLPGGTATLTATEDSVDSTLASLRTIQIVVGLVALLLTALALRQVVSASLRPLERMTAVARRIQAGARNRRLRPTHPHTELGRTAAAFDDMLDELESAETAAQTAEAAMRRFLADASHDLRTPLAGVVAAADALLRADPTTMSRADQEARLVAIVRQGRQAARLVDDLLTMARLDAESGATSPVPDRTPGRSADVAVVARAMIDDIALRRPEVRWGATGPQTATVAVEPDELRRILGNLLENAAAVSPPSGVVQVSWSVRPDLLALRVVDDGPGVAPADRQRIFDRFLRLSAARSGPGSGLGLPIARGLARRAGGDLVCRGRDDDRPGACFELVLPLAGRYVAEATEVAGPRPQATAVLRSAPTIPTAGQLVGRPSDG</sequence>
<keyword evidence="11" id="KW-0175">Coiled coil</keyword>
<evidence type="ECO:0000256" key="4">
    <source>
        <dbReference type="ARBA" id="ARBA00022553"/>
    </source>
</evidence>
<feature type="domain" description="Histidine kinase" evidence="14">
    <location>
        <begin position="275"/>
        <end position="499"/>
    </location>
</feature>
<dbReference type="GO" id="GO:0005886">
    <property type="term" value="C:plasma membrane"/>
    <property type="evidence" value="ECO:0007669"/>
    <property type="project" value="UniProtKB-SubCell"/>
</dbReference>
<dbReference type="Pfam" id="PF00512">
    <property type="entry name" value="HisKA"/>
    <property type="match status" value="1"/>
</dbReference>
<dbReference type="SUPFAM" id="SSF47384">
    <property type="entry name" value="Homodimeric domain of signal transducing histidine kinase"/>
    <property type="match status" value="1"/>
</dbReference>
<dbReference type="InterPro" id="IPR003661">
    <property type="entry name" value="HisK_dim/P_dom"/>
</dbReference>
<keyword evidence="4" id="KW-0597">Phosphoprotein</keyword>
<keyword evidence="9" id="KW-0902">Two-component regulatory system</keyword>
<evidence type="ECO:0000256" key="12">
    <source>
        <dbReference type="SAM" id="MobiDB-lite"/>
    </source>
</evidence>